<comment type="subcellular location">
    <subcellularLocation>
        <location evidence="5">Endoplasmic reticulum membrane</location>
        <topology evidence="5">Multi-pass membrane protein</topology>
    </subcellularLocation>
    <subcellularLocation>
        <location evidence="1">Membrane</location>
        <topology evidence="1">Multi-pass membrane protein</topology>
    </subcellularLocation>
</comment>
<accession>A0A1G4KMI5</accession>
<dbReference type="AlphaFoldDB" id="A0A1G4KMI5"/>
<evidence type="ECO:0000256" key="4">
    <source>
        <dbReference type="ARBA" id="ARBA00023136"/>
    </source>
</evidence>
<feature type="region of interest" description="Disordered" evidence="6">
    <location>
        <begin position="142"/>
        <end position="166"/>
    </location>
</feature>
<keyword evidence="2 5" id="KW-0812">Transmembrane</keyword>
<feature type="transmembrane region" description="Helical" evidence="5">
    <location>
        <begin position="108"/>
        <end position="132"/>
    </location>
</feature>
<feature type="domain" description="BAP29/BAP31 transmembrane" evidence="7">
    <location>
        <begin position="1"/>
        <end position="138"/>
    </location>
</feature>
<keyword evidence="5" id="KW-0256">Endoplasmic reticulum</keyword>
<feature type="compositionally biased region" description="Basic and acidic residues" evidence="6">
    <location>
        <begin position="153"/>
        <end position="166"/>
    </location>
</feature>
<evidence type="ECO:0000259" key="7">
    <source>
        <dbReference type="Pfam" id="PF05529"/>
    </source>
</evidence>
<dbReference type="GO" id="GO:0005789">
    <property type="term" value="C:endoplasmic reticulum membrane"/>
    <property type="evidence" value="ECO:0007669"/>
    <property type="project" value="UniProtKB-SubCell"/>
</dbReference>
<dbReference type="PANTHER" id="PTHR12701:SF19">
    <property type="entry name" value="ENDOPLASMIC RETICULUM TRANSMEMBRANE PROTEIN 1-RELATED"/>
    <property type="match status" value="1"/>
</dbReference>
<dbReference type="GO" id="GO:0006886">
    <property type="term" value="P:intracellular protein transport"/>
    <property type="evidence" value="ECO:0007669"/>
    <property type="project" value="UniProtKB-UniRule"/>
</dbReference>
<name>A0A1G4KMI5_9SACH</name>
<feature type="region of interest" description="Disordered" evidence="6">
    <location>
        <begin position="189"/>
        <end position="212"/>
    </location>
</feature>
<evidence type="ECO:0000256" key="5">
    <source>
        <dbReference type="RuleBase" id="RU367026"/>
    </source>
</evidence>
<comment type="function">
    <text evidence="5">May play a role in anterograde transport of membrane proteins from the endoplasmic reticulum to the Golgi.</text>
</comment>
<dbReference type="GO" id="GO:0006888">
    <property type="term" value="P:endoplasmic reticulum to Golgi vesicle-mediated transport"/>
    <property type="evidence" value="ECO:0007669"/>
    <property type="project" value="UniProtKB-UniRule"/>
</dbReference>
<dbReference type="GO" id="GO:0070973">
    <property type="term" value="P:protein localization to endoplasmic reticulum exit site"/>
    <property type="evidence" value="ECO:0007669"/>
    <property type="project" value="UniProtKB-UniRule"/>
</dbReference>
<protein>
    <recommendedName>
        <fullName evidence="5">Endoplasmic reticulum transmembrane protein</fullName>
    </recommendedName>
</protein>
<evidence type="ECO:0000256" key="2">
    <source>
        <dbReference type="ARBA" id="ARBA00022692"/>
    </source>
</evidence>
<dbReference type="EMBL" id="LT598447">
    <property type="protein sequence ID" value="SCV05705.1"/>
    <property type="molecule type" value="Genomic_DNA"/>
</dbReference>
<evidence type="ECO:0000313" key="8">
    <source>
        <dbReference type="EMBL" id="SCV05705.1"/>
    </source>
</evidence>
<dbReference type="InterPro" id="IPR040463">
    <property type="entry name" value="BAP29/BAP31_N"/>
</dbReference>
<comment type="similarity">
    <text evidence="5">Belongs to the BCAP29/BCAP31 family.</text>
</comment>
<evidence type="ECO:0000256" key="3">
    <source>
        <dbReference type="ARBA" id="ARBA00022989"/>
    </source>
</evidence>
<dbReference type="PANTHER" id="PTHR12701">
    <property type="entry name" value="BCR-ASSOCIATED PROTEIN, BAP"/>
    <property type="match status" value="1"/>
</dbReference>
<dbReference type="InterPro" id="IPR008417">
    <property type="entry name" value="BAP29/BAP31"/>
</dbReference>
<organism evidence="8 9">
    <name type="scientific">Lachancea nothofagi CBS 11611</name>
    <dbReference type="NCBI Taxonomy" id="1266666"/>
    <lineage>
        <taxon>Eukaryota</taxon>
        <taxon>Fungi</taxon>
        <taxon>Dikarya</taxon>
        <taxon>Ascomycota</taxon>
        <taxon>Saccharomycotina</taxon>
        <taxon>Saccharomycetes</taxon>
        <taxon>Saccharomycetales</taxon>
        <taxon>Saccharomycetaceae</taxon>
        <taxon>Lachancea</taxon>
    </lineage>
</organism>
<evidence type="ECO:0000256" key="1">
    <source>
        <dbReference type="ARBA" id="ARBA00004141"/>
    </source>
</evidence>
<keyword evidence="9" id="KW-1185">Reference proteome</keyword>
<gene>
    <name evidence="8" type="ORF">LANO_0H13366G</name>
</gene>
<sequence>MSVYLSVLFAMLTTEMACLFLLVLPLHYKIRKAMASTYFRLMSYTQVKTVIAIVGGLVGLLFVDSWKRSQITVSLHHHQVSAGADPNGSGSVTSVQALASRAYNQRNIYISGFILYFAFCIPTVISVVRRLVKYETLIREKASNESGPNGEKSSGKDREEDAKVVQLREELAEKKASIKALERQKASLEAHFDKTTKPKGSDVLSAEEKKGI</sequence>
<keyword evidence="5" id="KW-0931">ER-Golgi transport</keyword>
<evidence type="ECO:0000313" key="9">
    <source>
        <dbReference type="Proteomes" id="UP000189911"/>
    </source>
</evidence>
<keyword evidence="5" id="KW-0653">Protein transport</keyword>
<keyword evidence="4 5" id="KW-0472">Membrane</keyword>
<dbReference type="OrthoDB" id="435607at2759"/>
<feature type="transmembrane region" description="Helical" evidence="5">
    <location>
        <begin position="6"/>
        <end position="26"/>
    </location>
</feature>
<keyword evidence="5" id="KW-0813">Transport</keyword>
<keyword evidence="3 5" id="KW-1133">Transmembrane helix</keyword>
<feature type="transmembrane region" description="Helical" evidence="5">
    <location>
        <begin position="47"/>
        <end position="66"/>
    </location>
</feature>
<dbReference type="Pfam" id="PF05529">
    <property type="entry name" value="Bap31"/>
    <property type="match status" value="1"/>
</dbReference>
<reference evidence="9" key="1">
    <citation type="submission" date="2016-03" db="EMBL/GenBank/DDBJ databases">
        <authorList>
            <person name="Devillers Hugo."/>
        </authorList>
    </citation>
    <scope>NUCLEOTIDE SEQUENCE [LARGE SCALE GENOMIC DNA]</scope>
</reference>
<proteinExistence type="inferred from homology"/>
<dbReference type="Proteomes" id="UP000189911">
    <property type="component" value="Chromosome H"/>
</dbReference>
<evidence type="ECO:0000256" key="6">
    <source>
        <dbReference type="SAM" id="MobiDB-lite"/>
    </source>
</evidence>